<protein>
    <recommendedName>
        <fullName evidence="9">MARVEL domain-containing protein</fullName>
    </recommendedName>
</protein>
<proteinExistence type="inferred from homology"/>
<dbReference type="InterPro" id="IPR008253">
    <property type="entry name" value="Marvel"/>
</dbReference>
<evidence type="ECO:0000256" key="6">
    <source>
        <dbReference type="PROSITE-ProRule" id="PRU00581"/>
    </source>
</evidence>
<evidence type="ECO:0000256" key="2">
    <source>
        <dbReference type="ARBA" id="ARBA00010252"/>
    </source>
</evidence>
<evidence type="ECO:0000256" key="8">
    <source>
        <dbReference type="SAM" id="Phobius"/>
    </source>
</evidence>
<dbReference type="PANTHER" id="PTHR10838">
    <property type="entry name" value="SYNAPTOGYRIN"/>
    <property type="match status" value="1"/>
</dbReference>
<feature type="domain" description="MARVEL" evidence="9">
    <location>
        <begin position="1"/>
        <end position="136"/>
    </location>
</feature>
<comment type="subcellular location">
    <subcellularLocation>
        <location evidence="1">Membrane</location>
        <topology evidence="1">Multi-pass membrane protein</topology>
    </subcellularLocation>
</comment>
<dbReference type="OrthoDB" id="10041611at2759"/>
<evidence type="ECO:0000256" key="3">
    <source>
        <dbReference type="ARBA" id="ARBA00022692"/>
    </source>
</evidence>
<reference evidence="10" key="1">
    <citation type="thesis" date="2021" institute="BYU ScholarsArchive" country="Provo, UT, USA">
        <title>Applications of and Algorithms for Genome Assembly and Genomic Analyses with an Emphasis on Marine Teleosts.</title>
        <authorList>
            <person name="Pickett B.D."/>
        </authorList>
    </citation>
    <scope>NUCLEOTIDE SEQUENCE</scope>
    <source>
        <strain evidence="10">HI-2016</strain>
    </source>
</reference>
<evidence type="ECO:0000256" key="7">
    <source>
        <dbReference type="SAM" id="MobiDB-lite"/>
    </source>
</evidence>
<feature type="region of interest" description="Disordered" evidence="7">
    <location>
        <begin position="244"/>
        <end position="284"/>
    </location>
</feature>
<gene>
    <name evidence="10" type="ORF">JZ751_015253</name>
</gene>
<evidence type="ECO:0000256" key="4">
    <source>
        <dbReference type="ARBA" id="ARBA00022989"/>
    </source>
</evidence>
<sequence length="284" mass="31626">MVVFGSIVNEGYINNGSERLHCIFNKNYDACNYGIFVGVVAFLGSIFFMVLDIYFPQISSVKDRKKAVLLELGFSGCWAFMWFVGFCFLANQWQRTSPDELPLSQGADAARAAIAFSFFSILTWISYPIKTQSSRTPELPITAFLSAGYLCLVAGVRFKNIAFVEDMQMLVPKQSTLHSQKNRCHFPLPLLPGLKPMETLSKAGVRDTPPPRFNNSTERALSGAIQKFLLGTDMTLFTTDHLDGKPNIQPCPPSTGLETVDTYQSPPFTENLQTSPKGYPEPTY</sequence>
<keyword evidence="4 8" id="KW-1133">Transmembrane helix</keyword>
<comment type="similarity">
    <text evidence="2">Belongs to the synaptogyrin family.</text>
</comment>
<dbReference type="PANTHER" id="PTHR10838:SF8">
    <property type="entry name" value="SYNAPTOGYRIN-3"/>
    <property type="match status" value="1"/>
</dbReference>
<evidence type="ECO:0000256" key="1">
    <source>
        <dbReference type="ARBA" id="ARBA00004141"/>
    </source>
</evidence>
<name>A0A8T2NRQ2_9TELE</name>
<organism evidence="10 11">
    <name type="scientific">Albula glossodonta</name>
    <name type="common">roundjaw bonefish</name>
    <dbReference type="NCBI Taxonomy" id="121402"/>
    <lineage>
        <taxon>Eukaryota</taxon>
        <taxon>Metazoa</taxon>
        <taxon>Chordata</taxon>
        <taxon>Craniata</taxon>
        <taxon>Vertebrata</taxon>
        <taxon>Euteleostomi</taxon>
        <taxon>Actinopterygii</taxon>
        <taxon>Neopterygii</taxon>
        <taxon>Teleostei</taxon>
        <taxon>Albuliformes</taxon>
        <taxon>Albulidae</taxon>
        <taxon>Albula</taxon>
    </lineage>
</organism>
<dbReference type="PROSITE" id="PS51225">
    <property type="entry name" value="MARVEL"/>
    <property type="match status" value="1"/>
</dbReference>
<keyword evidence="3 6" id="KW-0812">Transmembrane</keyword>
<feature type="transmembrane region" description="Helical" evidence="8">
    <location>
        <begin position="109"/>
        <end position="127"/>
    </location>
</feature>
<evidence type="ECO:0000259" key="9">
    <source>
        <dbReference type="PROSITE" id="PS51225"/>
    </source>
</evidence>
<evidence type="ECO:0000313" key="11">
    <source>
        <dbReference type="Proteomes" id="UP000824540"/>
    </source>
</evidence>
<feature type="transmembrane region" description="Helical" evidence="8">
    <location>
        <begin position="33"/>
        <end position="55"/>
    </location>
</feature>
<comment type="caution">
    <text evidence="10">The sequence shown here is derived from an EMBL/GenBank/DDBJ whole genome shotgun (WGS) entry which is preliminary data.</text>
</comment>
<feature type="transmembrane region" description="Helical" evidence="8">
    <location>
        <begin position="139"/>
        <end position="158"/>
    </location>
</feature>
<dbReference type="GO" id="GO:0030672">
    <property type="term" value="C:synaptic vesicle membrane"/>
    <property type="evidence" value="ECO:0007669"/>
    <property type="project" value="TreeGrafter"/>
</dbReference>
<keyword evidence="5 6" id="KW-0472">Membrane</keyword>
<dbReference type="AlphaFoldDB" id="A0A8T2NRQ2"/>
<evidence type="ECO:0000256" key="5">
    <source>
        <dbReference type="ARBA" id="ARBA00023136"/>
    </source>
</evidence>
<dbReference type="InterPro" id="IPR016579">
    <property type="entry name" value="Synaptogyrin"/>
</dbReference>
<evidence type="ECO:0000313" key="10">
    <source>
        <dbReference type="EMBL" id="KAG9343035.1"/>
    </source>
</evidence>
<dbReference type="Pfam" id="PF01284">
    <property type="entry name" value="MARVEL"/>
    <property type="match status" value="1"/>
</dbReference>
<feature type="compositionally biased region" description="Polar residues" evidence="7">
    <location>
        <begin position="261"/>
        <end position="276"/>
    </location>
</feature>
<dbReference type="Proteomes" id="UP000824540">
    <property type="component" value="Unassembled WGS sequence"/>
</dbReference>
<feature type="transmembrane region" description="Helical" evidence="8">
    <location>
        <begin position="67"/>
        <end position="89"/>
    </location>
</feature>
<dbReference type="GO" id="GO:0031594">
    <property type="term" value="C:neuromuscular junction"/>
    <property type="evidence" value="ECO:0007669"/>
    <property type="project" value="TreeGrafter"/>
</dbReference>
<keyword evidence="11" id="KW-1185">Reference proteome</keyword>
<accession>A0A8T2NRQ2</accession>
<dbReference type="EMBL" id="JAFBMS010000025">
    <property type="protein sequence ID" value="KAG9343035.1"/>
    <property type="molecule type" value="Genomic_DNA"/>
</dbReference>